<dbReference type="RefSeq" id="WP_066628473.1">
    <property type="nucleotide sequence ID" value="NZ_CP022048.2"/>
</dbReference>
<dbReference type="Proteomes" id="UP000197050">
    <property type="component" value="Chromosome"/>
</dbReference>
<reference evidence="5" key="1">
    <citation type="submission" date="2017-06" db="EMBL/GenBank/DDBJ databases">
        <title>FDA dAtabase for Regulatory Grade micrObial Sequences (FDA-ARGOS): Supporting development and validation of Infectious Disease Dx tests.</title>
        <authorList>
            <person name="Minogue T."/>
            <person name="Wolcott M."/>
            <person name="Wasieloski L."/>
            <person name="Aguilar W."/>
            <person name="Moore D."/>
            <person name="Tallon L."/>
            <person name="Sadzewicz L."/>
            <person name="Sengamalay N."/>
            <person name="Ott S."/>
            <person name="Godinez A."/>
            <person name="Nagaraj S."/>
            <person name="Nadendla S."/>
            <person name="Geyer C."/>
            <person name="Sichtig H."/>
        </authorList>
    </citation>
    <scope>NUCLEOTIDE SEQUENCE [LARGE SCALE GENOMIC DNA]</scope>
    <source>
        <strain evidence="5">FDAARGOS_289</strain>
    </source>
</reference>
<organism evidence="3 5">
    <name type="scientific">Brevundimonas vesicularis</name>
    <name type="common">Pseudomonas vesicularis</name>
    <dbReference type="NCBI Taxonomy" id="41276"/>
    <lineage>
        <taxon>Bacteria</taxon>
        <taxon>Pseudomonadati</taxon>
        <taxon>Pseudomonadota</taxon>
        <taxon>Alphaproteobacteria</taxon>
        <taxon>Caulobacterales</taxon>
        <taxon>Caulobacteraceae</taxon>
        <taxon>Brevundimonas</taxon>
    </lineage>
</organism>
<proteinExistence type="predicted"/>
<keyword evidence="2" id="KW-0732">Signal</keyword>
<evidence type="ECO:0000256" key="2">
    <source>
        <dbReference type="SAM" id="SignalP"/>
    </source>
</evidence>
<evidence type="ECO:0000313" key="5">
    <source>
        <dbReference type="Proteomes" id="UP000197050"/>
    </source>
</evidence>
<feature type="region of interest" description="Disordered" evidence="1">
    <location>
        <begin position="152"/>
        <end position="173"/>
    </location>
</feature>
<dbReference type="Proteomes" id="UP001272940">
    <property type="component" value="Unassembled WGS sequence"/>
</dbReference>
<evidence type="ECO:0000313" key="4">
    <source>
        <dbReference type="EMBL" id="MDX2334789.1"/>
    </source>
</evidence>
<feature type="signal peptide" evidence="2">
    <location>
        <begin position="1"/>
        <end position="21"/>
    </location>
</feature>
<accession>A0A1Z3UAR1</accession>
<dbReference type="AlphaFoldDB" id="A0A1Z3UAR1"/>
<evidence type="ECO:0000313" key="6">
    <source>
        <dbReference type="Proteomes" id="UP001272940"/>
    </source>
</evidence>
<dbReference type="EMBL" id="CP022048">
    <property type="protein sequence ID" value="ASE40399.1"/>
    <property type="molecule type" value="Genomic_DNA"/>
</dbReference>
<gene>
    <name evidence="3" type="ORF">CEP68_13395</name>
    <name evidence="4" type="ORF">NJD11_07520</name>
</gene>
<name>A0A1Z3UAR1_BREVE</name>
<feature type="compositionally biased region" description="Basic and acidic residues" evidence="1">
    <location>
        <begin position="157"/>
        <end position="173"/>
    </location>
</feature>
<evidence type="ECO:0008006" key="7">
    <source>
        <dbReference type="Google" id="ProtNLM"/>
    </source>
</evidence>
<keyword evidence="6" id="KW-1185">Reference proteome</keyword>
<sequence length="173" mass="18298">MRTLAATAVVAASLWAGAAAAQTPPPEDPALIAYLRDRAKEALDTTRYTAAITPDGAMTLVYLTGPNWCGSGGCRLLVLDRTGATYRSVGEISVARAPIRLLERQTHGRRDLGVYVAGGGITEGYEVAVPFDGRRYASNPTVPPAVRIQEAPGETLIRADEPGRALEPSPDKP</sequence>
<dbReference type="EMBL" id="JAMYEC010000003">
    <property type="protein sequence ID" value="MDX2334789.1"/>
    <property type="molecule type" value="Genomic_DNA"/>
</dbReference>
<dbReference type="KEGG" id="bvc:CEP68_13395"/>
<feature type="chain" id="PRO_5011244542" description="Lipoprotein" evidence="2">
    <location>
        <begin position="22"/>
        <end position="173"/>
    </location>
</feature>
<evidence type="ECO:0000256" key="1">
    <source>
        <dbReference type="SAM" id="MobiDB-lite"/>
    </source>
</evidence>
<evidence type="ECO:0000313" key="3">
    <source>
        <dbReference type="EMBL" id="ASE40399.1"/>
    </source>
</evidence>
<dbReference type="GeneID" id="34013369"/>
<protein>
    <recommendedName>
        <fullName evidence="7">Lipoprotein</fullName>
    </recommendedName>
</protein>
<reference evidence="3" key="2">
    <citation type="submission" date="2017-12" db="EMBL/GenBank/DDBJ databases">
        <title>FDA dAtabase for Regulatory Grade micrObial Sequences (FDA-ARGOS): Supporting development and validation of Infectious Disease Dx tests.</title>
        <authorList>
            <person name="Campos J."/>
            <person name="Goldberg B."/>
            <person name="Tallon L."/>
            <person name="Sadzewicz L."/>
            <person name="Sengamalay N."/>
            <person name="Ott S."/>
            <person name="Godinez A."/>
            <person name="Nagaraj S."/>
            <person name="Vavikolanu K."/>
            <person name="Vyas G."/>
            <person name="Nadendla S."/>
            <person name="Aluvathingal J."/>
            <person name="Geyer C."/>
            <person name="Nandy P."/>
            <person name="Hobson J."/>
            <person name="Sichtig H."/>
        </authorList>
    </citation>
    <scope>NUCLEOTIDE SEQUENCE</scope>
    <source>
        <strain evidence="3">FDAARGOS_289</strain>
    </source>
</reference>
<reference evidence="4" key="3">
    <citation type="submission" date="2022-06" db="EMBL/GenBank/DDBJ databases">
        <authorList>
            <person name="Hesketh-Best P.J."/>
            <person name="Koch M.J."/>
        </authorList>
    </citation>
    <scope>NUCLEOTIDE SEQUENCE</scope>
    <source>
        <strain evidence="4">PC206-O</strain>
    </source>
</reference>
<reference evidence="4 6" key="4">
    <citation type="journal article" date="2023" name="FEMS Microbes">
        <title>Whole genomes of deep-sea sponge-associated bacteria exhibit high novel natural product potential.</title>
        <authorList>
            <person name="Hesketh-Best P.J."/>
            <person name="January G.G."/>
            <person name="Koch M.J."/>
            <person name="Warburton P.J."/>
            <person name="Howell K.L."/>
            <person name="Upton M."/>
        </authorList>
    </citation>
    <scope>NUCLEOTIDE SEQUENCE [LARGE SCALE GENOMIC DNA]</scope>
    <source>
        <strain evidence="4 6">PC206-O</strain>
    </source>
</reference>